<dbReference type="InterPro" id="IPR005888">
    <property type="entry name" value="dTDP_Gluc_deHydtase"/>
</dbReference>
<evidence type="ECO:0000256" key="5">
    <source>
        <dbReference type="ARBA" id="ARBA00023027"/>
    </source>
</evidence>
<name>A0A2M8DQW2_9BACT</name>
<comment type="cofactor">
    <cofactor evidence="2 7">
        <name>NAD(+)</name>
        <dbReference type="ChEBI" id="CHEBI:57540"/>
    </cofactor>
</comment>
<dbReference type="GO" id="GO:0009225">
    <property type="term" value="P:nucleotide-sugar metabolic process"/>
    <property type="evidence" value="ECO:0007669"/>
    <property type="project" value="InterPro"/>
</dbReference>
<feature type="domain" description="NAD(P)-binding" evidence="8">
    <location>
        <begin position="4"/>
        <end position="302"/>
    </location>
</feature>
<evidence type="ECO:0000256" key="4">
    <source>
        <dbReference type="ARBA" id="ARBA00011990"/>
    </source>
</evidence>
<dbReference type="Gene3D" id="3.40.50.720">
    <property type="entry name" value="NAD(P)-binding Rossmann-like Domain"/>
    <property type="match status" value="1"/>
</dbReference>
<comment type="caution">
    <text evidence="9">The sequence shown here is derived from an EMBL/GenBank/DDBJ whole genome shotgun (WGS) entry which is preliminary data.</text>
</comment>
<keyword evidence="5" id="KW-0520">NAD</keyword>
<dbReference type="EMBL" id="PFSY01000134">
    <property type="protein sequence ID" value="PJC01759.1"/>
    <property type="molecule type" value="Genomic_DNA"/>
</dbReference>
<dbReference type="Gene3D" id="3.90.25.10">
    <property type="entry name" value="UDP-galactose 4-epimerase, domain 1"/>
    <property type="match status" value="1"/>
</dbReference>
<dbReference type="FunFam" id="3.40.50.720:FF:000304">
    <property type="entry name" value="UDP-glucose 4,6-dehydratase"/>
    <property type="match status" value="1"/>
</dbReference>
<dbReference type="Pfam" id="PF16363">
    <property type="entry name" value="GDP_Man_Dehyd"/>
    <property type="match status" value="1"/>
</dbReference>
<dbReference type="PANTHER" id="PTHR43000">
    <property type="entry name" value="DTDP-D-GLUCOSE 4,6-DEHYDRATASE-RELATED"/>
    <property type="match status" value="1"/>
</dbReference>
<sequence>MKILVTGGAGFGGSNFIRYMLKKYPDYQIINLDKLTYAGNLANLIDLDSNPNYTFIKGDIIDSKIVKKLASQVDAIINYAAETHVDRSILDPEAFINSNIVGVYQLLEAVKNNKNVKKFIQISTDEVFGSIKEGHFKESDPFQPNSPYAAAKASGDLLCRSYIKTFQLPIIVTHSCNYYGPYQFPEKLVPLFITNLMEGKKVPVYGKGDNVREWIHTDDHARAIDLLLHKGELGEVYNIGTGDEKTNMEITNLILEVMGKGEEMIEYVKDRPGHDWRYAIDNSKIKALGFTPEVDFKQGLAELAKWYQDNEKWWRDIKSGEYQKYYQEQYNQ</sequence>
<evidence type="ECO:0000256" key="6">
    <source>
        <dbReference type="ARBA" id="ARBA00023239"/>
    </source>
</evidence>
<accession>A0A2M8DQW2</accession>
<proteinExistence type="inferred from homology"/>
<evidence type="ECO:0000256" key="1">
    <source>
        <dbReference type="ARBA" id="ARBA00001539"/>
    </source>
</evidence>
<organism evidence="9 10">
    <name type="scientific">Candidatus Komeilibacteria bacterium CG_4_9_14_0_8_um_filter_36_9</name>
    <dbReference type="NCBI Taxonomy" id="1974473"/>
    <lineage>
        <taxon>Bacteria</taxon>
        <taxon>Candidatus Komeiliibacteriota</taxon>
    </lineage>
</organism>
<keyword evidence="6 7" id="KW-0456">Lyase</keyword>
<dbReference type="InterPro" id="IPR036291">
    <property type="entry name" value="NAD(P)-bd_dom_sf"/>
</dbReference>
<dbReference type="InterPro" id="IPR016040">
    <property type="entry name" value="NAD(P)-bd_dom"/>
</dbReference>
<evidence type="ECO:0000313" key="10">
    <source>
        <dbReference type="Proteomes" id="UP000230136"/>
    </source>
</evidence>
<reference evidence="10" key="1">
    <citation type="submission" date="2017-09" db="EMBL/GenBank/DDBJ databases">
        <title>Depth-based differentiation of microbial function through sediment-hosted aquifers and enrichment of novel symbionts in the deep terrestrial subsurface.</title>
        <authorList>
            <person name="Probst A.J."/>
            <person name="Ladd B."/>
            <person name="Jarett J.K."/>
            <person name="Geller-Mcgrath D.E."/>
            <person name="Sieber C.M.K."/>
            <person name="Emerson J.B."/>
            <person name="Anantharaman K."/>
            <person name="Thomas B.C."/>
            <person name="Malmstrom R."/>
            <person name="Stieglmeier M."/>
            <person name="Klingl A."/>
            <person name="Woyke T."/>
            <person name="Ryan C.M."/>
            <person name="Banfield J.F."/>
        </authorList>
    </citation>
    <scope>NUCLEOTIDE SEQUENCE [LARGE SCALE GENOMIC DNA]</scope>
</reference>
<evidence type="ECO:0000259" key="8">
    <source>
        <dbReference type="Pfam" id="PF16363"/>
    </source>
</evidence>
<evidence type="ECO:0000256" key="2">
    <source>
        <dbReference type="ARBA" id="ARBA00001911"/>
    </source>
</evidence>
<dbReference type="AlphaFoldDB" id="A0A2M8DQW2"/>
<dbReference type="CDD" id="cd05246">
    <property type="entry name" value="dTDP_GD_SDR_e"/>
    <property type="match status" value="1"/>
</dbReference>
<dbReference type="NCBIfam" id="TIGR01181">
    <property type="entry name" value="dTDP_gluc_dehyt"/>
    <property type="match status" value="1"/>
</dbReference>
<evidence type="ECO:0000256" key="3">
    <source>
        <dbReference type="ARBA" id="ARBA00008178"/>
    </source>
</evidence>
<comment type="similarity">
    <text evidence="3 7">Belongs to the NAD(P)-dependent epimerase/dehydratase family. dTDP-glucose dehydratase subfamily.</text>
</comment>
<dbReference type="Proteomes" id="UP000230136">
    <property type="component" value="Unassembled WGS sequence"/>
</dbReference>
<evidence type="ECO:0000313" key="9">
    <source>
        <dbReference type="EMBL" id="PJC01759.1"/>
    </source>
</evidence>
<dbReference type="EC" id="4.2.1.46" evidence="4 7"/>
<evidence type="ECO:0000256" key="7">
    <source>
        <dbReference type="RuleBase" id="RU004473"/>
    </source>
</evidence>
<gene>
    <name evidence="9" type="primary">rfbB</name>
    <name evidence="9" type="ORF">CO073_02970</name>
</gene>
<protein>
    <recommendedName>
        <fullName evidence="4 7">dTDP-glucose 4,6-dehydratase</fullName>
        <ecNumber evidence="4 7">4.2.1.46</ecNumber>
    </recommendedName>
</protein>
<dbReference type="SUPFAM" id="SSF51735">
    <property type="entry name" value="NAD(P)-binding Rossmann-fold domains"/>
    <property type="match status" value="1"/>
</dbReference>
<dbReference type="GO" id="GO:0008460">
    <property type="term" value="F:dTDP-glucose 4,6-dehydratase activity"/>
    <property type="evidence" value="ECO:0007669"/>
    <property type="project" value="UniProtKB-EC"/>
</dbReference>
<comment type="catalytic activity">
    <reaction evidence="1 7">
        <text>dTDP-alpha-D-glucose = dTDP-4-dehydro-6-deoxy-alpha-D-glucose + H2O</text>
        <dbReference type="Rhea" id="RHEA:17221"/>
        <dbReference type="ChEBI" id="CHEBI:15377"/>
        <dbReference type="ChEBI" id="CHEBI:57477"/>
        <dbReference type="ChEBI" id="CHEBI:57649"/>
        <dbReference type="EC" id="4.2.1.46"/>
    </reaction>
</comment>